<evidence type="ECO:0000259" key="1">
    <source>
        <dbReference type="Pfam" id="PF03070"/>
    </source>
</evidence>
<dbReference type="InterPro" id="IPR036412">
    <property type="entry name" value="HAD-like_sf"/>
</dbReference>
<dbReference type="Gene3D" id="1.20.910.10">
    <property type="entry name" value="Heme oxygenase-like"/>
    <property type="match status" value="1"/>
</dbReference>
<dbReference type="OrthoDB" id="10028886at2759"/>
<dbReference type="SUPFAM" id="SSF56784">
    <property type="entry name" value="HAD-like"/>
    <property type="match status" value="1"/>
</dbReference>
<dbReference type="InterPro" id="IPR023214">
    <property type="entry name" value="HAD_sf"/>
</dbReference>
<evidence type="ECO:0000313" key="3">
    <source>
        <dbReference type="Proteomes" id="UP000187406"/>
    </source>
</evidence>
<organism evidence="2 3">
    <name type="scientific">Cephalotus follicularis</name>
    <name type="common">Albany pitcher plant</name>
    <dbReference type="NCBI Taxonomy" id="3775"/>
    <lineage>
        <taxon>Eukaryota</taxon>
        <taxon>Viridiplantae</taxon>
        <taxon>Streptophyta</taxon>
        <taxon>Embryophyta</taxon>
        <taxon>Tracheophyta</taxon>
        <taxon>Spermatophyta</taxon>
        <taxon>Magnoliopsida</taxon>
        <taxon>eudicotyledons</taxon>
        <taxon>Gunneridae</taxon>
        <taxon>Pentapetalae</taxon>
        <taxon>rosids</taxon>
        <taxon>fabids</taxon>
        <taxon>Oxalidales</taxon>
        <taxon>Cephalotaceae</taxon>
        <taxon>Cephalotus</taxon>
    </lineage>
</organism>
<feature type="domain" description="Thiaminase-2/PQQC" evidence="1">
    <location>
        <begin position="254"/>
        <end position="339"/>
    </location>
</feature>
<comment type="caution">
    <text evidence="2">The sequence shown here is derived from an EMBL/GenBank/DDBJ whole genome shotgun (WGS) entry which is preliminary data.</text>
</comment>
<dbReference type="GO" id="GO:0006772">
    <property type="term" value="P:thiamine metabolic process"/>
    <property type="evidence" value="ECO:0007669"/>
    <property type="project" value="UniProtKB-ARBA"/>
</dbReference>
<protein>
    <submittedName>
        <fullName evidence="2">TENA_THI-4 domain-containing protein/HAD domain-containing protein</fullName>
    </submittedName>
</protein>
<dbReference type="Pfam" id="PF03070">
    <property type="entry name" value="TENA_THI-4"/>
    <property type="match status" value="2"/>
</dbReference>
<dbReference type="CDD" id="cd19368">
    <property type="entry name" value="TenA_C_AtTH2-like"/>
    <property type="match status" value="1"/>
</dbReference>
<dbReference type="InterPro" id="IPR004305">
    <property type="entry name" value="Thiaminase-2/PQQC"/>
</dbReference>
<sequence length="662" mass="73624">KNFPPIFSDTQQNCQLIPNTQTTQHRDRSLSLSLSLMRLLFFSTLLPTFPNPIKTPLFISNYLPSTLLKLCRSHRFNSLIFPSVSMAAIPPLSAAISTTTTTTTTGSVTNEEGLARKFWIKFYREAVFAMYTPFVVSLASGSLKIDSFRHYISQDLHFLKAFAQAYEFAEECADDDDAKVGISELRKGVLEELKMHDSFLEEWGVDLEKESTVNSATVKYTDFLLATASGKVGGVKAPGKLATPFERTIVAAYTLGAMTPCMRLYAFLAKEFQALLDYNEGNHPYRKWIDSYSSDSFQASALQIEDLLDKLSVSLTGEELVIIEKLYHQALKLEIEFFSAQPVAQATVVPLTKEHNPAEDCLVIFSDFDLTCSVVDSSAILAEIAIVTAPKSDQNQPESQIARMSSTELRNTWGLLSRQYTEEYEQCIESIMPSEKVGEFNYETLGKALEQLSEFEKRANSRVIESAVLKGLSIDDIKRAGERLILRDGCTDFFQKIVKTENLNANVHVLSYCWCGDLIRSAFSSGGLDVLNVHANEFTFEGSMSTGEIIKKVESPLDKVQAFNDIMSSCSNEMKNLTIYIGDSVGDLLCLLAADIGIVIGSSSSLRRVGNQFGVSFIPLFPGLIKKQKEYVEGSSFNWKEQSGILYTVSSWAEIHAFILGC</sequence>
<dbReference type="PANTHER" id="PTHR43198:SF2">
    <property type="entry name" value="SI:CH1073-67J19.1-RELATED"/>
    <property type="match status" value="1"/>
</dbReference>
<dbReference type="GO" id="GO:0005829">
    <property type="term" value="C:cytosol"/>
    <property type="evidence" value="ECO:0007669"/>
    <property type="project" value="TreeGrafter"/>
</dbReference>
<dbReference type="InterPro" id="IPR016084">
    <property type="entry name" value="Haem_Oase-like_multi-hlx"/>
</dbReference>
<name>A0A1Q3D135_CEPFO</name>
<gene>
    <name evidence="2" type="ORF">CFOL_v3_29649</name>
</gene>
<dbReference type="STRING" id="3775.A0A1Q3D135"/>
<reference evidence="3" key="1">
    <citation type="submission" date="2016-04" db="EMBL/GenBank/DDBJ databases">
        <title>Cephalotus genome sequencing.</title>
        <authorList>
            <person name="Fukushima K."/>
            <person name="Hasebe M."/>
            <person name="Fang X."/>
        </authorList>
    </citation>
    <scope>NUCLEOTIDE SEQUENCE [LARGE SCALE GENOMIC DNA]</scope>
    <source>
        <strain evidence="3">cv. St1</strain>
    </source>
</reference>
<dbReference type="InterPro" id="IPR050967">
    <property type="entry name" value="Thiamine_Salvage_TenA"/>
</dbReference>
<evidence type="ECO:0000313" key="2">
    <source>
        <dbReference type="EMBL" id="GAV86216.1"/>
    </source>
</evidence>
<proteinExistence type="predicted"/>
<dbReference type="Gene3D" id="3.40.50.1000">
    <property type="entry name" value="HAD superfamily/HAD-like"/>
    <property type="match status" value="1"/>
</dbReference>
<dbReference type="EMBL" id="BDDD01003822">
    <property type="protein sequence ID" value="GAV86216.1"/>
    <property type="molecule type" value="Genomic_DNA"/>
</dbReference>
<dbReference type="InParanoid" id="A0A1Q3D135"/>
<dbReference type="FunFam" id="1.20.910.10:FF:000006">
    <property type="entry name" value="Bifunctional TH2 protein, mitochondrial"/>
    <property type="match status" value="1"/>
</dbReference>
<feature type="domain" description="Thiaminase-2/PQQC" evidence="1">
    <location>
        <begin position="133"/>
        <end position="230"/>
    </location>
</feature>
<dbReference type="PANTHER" id="PTHR43198">
    <property type="entry name" value="BIFUNCTIONAL TH2 PROTEIN"/>
    <property type="match status" value="1"/>
</dbReference>
<dbReference type="SUPFAM" id="SSF48613">
    <property type="entry name" value="Heme oxygenase-like"/>
    <property type="match status" value="1"/>
</dbReference>
<dbReference type="FunCoup" id="A0A1Q3D135">
    <property type="interactions" value="2100"/>
</dbReference>
<feature type="non-terminal residue" evidence="2">
    <location>
        <position position="1"/>
    </location>
</feature>
<keyword evidence="3" id="KW-1185">Reference proteome</keyword>
<dbReference type="AlphaFoldDB" id="A0A1Q3D135"/>
<dbReference type="Proteomes" id="UP000187406">
    <property type="component" value="Unassembled WGS sequence"/>
</dbReference>
<accession>A0A1Q3D135</accession>